<protein>
    <submittedName>
        <fullName evidence="1">Diadenosine tetraphosphatase ApaH/serine/threonine protein phosphatase</fullName>
    </submittedName>
</protein>
<reference evidence="1 2" key="1">
    <citation type="submission" date="2018-04" db="EMBL/GenBank/DDBJ databases">
        <title>Draft genome sequence of Pseudomonas syringae pv. actinidiae biovar 1 strains isolated from kiwifruit in Kagawa prefecture.</title>
        <authorList>
            <person name="Tabuchi M."/>
            <person name="Saito M."/>
            <person name="Fujiwara S."/>
            <person name="Sasa N."/>
            <person name="Akimitsu K."/>
            <person name="Gomi K."/>
            <person name="Konishi-Sugita S."/>
            <person name="Hamano K."/>
            <person name="Kataoka I."/>
        </authorList>
    </citation>
    <scope>NUCLEOTIDE SEQUENCE [LARGE SCALE GENOMIC DNA]</scope>
    <source>
        <strain evidence="1 2">MAFF212206</strain>
    </source>
</reference>
<proteinExistence type="predicted"/>
<sequence length="145" mass="16104">MPVEFGVAAHRRIHPVTAFDQPWQNFVDVVDRESIIRTEIANRTFLPGAQAIPQFTLGIALTAEQHVLAIFASGNQYHHCFRLGKAAQVLEVAVLPVDMLDITITNRHRSGRQNGDAVWLHLRHQGLATAGVFGLRNLGHGQRES</sequence>
<accession>A0A2V0QXU7</accession>
<name>A0A2V0QXU7_PSESF</name>
<dbReference type="AlphaFoldDB" id="A0A2V0QXU7"/>
<evidence type="ECO:0000313" key="2">
    <source>
        <dbReference type="Proteomes" id="UP000247480"/>
    </source>
</evidence>
<dbReference type="EMBL" id="BGJZ01000352">
    <property type="protein sequence ID" value="GBH13460.1"/>
    <property type="molecule type" value="Genomic_DNA"/>
</dbReference>
<organism evidence="1 2">
    <name type="scientific">Pseudomonas syringae pv. actinidiae</name>
    <dbReference type="NCBI Taxonomy" id="103796"/>
    <lineage>
        <taxon>Bacteria</taxon>
        <taxon>Pseudomonadati</taxon>
        <taxon>Pseudomonadota</taxon>
        <taxon>Gammaproteobacteria</taxon>
        <taxon>Pseudomonadales</taxon>
        <taxon>Pseudomonadaceae</taxon>
        <taxon>Pseudomonas</taxon>
        <taxon>Pseudomonas syringae</taxon>
    </lineage>
</organism>
<comment type="caution">
    <text evidence="1">The sequence shown here is derived from an EMBL/GenBank/DDBJ whole genome shotgun (WGS) entry which is preliminary data.</text>
</comment>
<evidence type="ECO:0000313" key="1">
    <source>
        <dbReference type="EMBL" id="GBH13460.1"/>
    </source>
</evidence>
<gene>
    <name evidence="1" type="ORF">KPSA1_06949</name>
</gene>
<dbReference type="Proteomes" id="UP000247480">
    <property type="component" value="Unassembled WGS sequence"/>
</dbReference>